<keyword evidence="1" id="KW-0677">Repeat</keyword>
<feature type="signal peptide" evidence="2">
    <location>
        <begin position="1"/>
        <end position="27"/>
    </location>
</feature>
<dbReference type="SUPFAM" id="SSF49373">
    <property type="entry name" value="Invasin/intimin cell-adhesion fragments"/>
    <property type="match status" value="1"/>
</dbReference>
<feature type="domain" description="SLH" evidence="3">
    <location>
        <begin position="88"/>
        <end position="150"/>
    </location>
</feature>
<evidence type="ECO:0000256" key="1">
    <source>
        <dbReference type="ARBA" id="ARBA00022737"/>
    </source>
</evidence>
<accession>A0A212IY77</accession>
<reference evidence="4" key="1">
    <citation type="submission" date="2016-04" db="EMBL/GenBank/DDBJ databases">
        <authorList>
            <person name="Evans L.H."/>
            <person name="Alamgir A."/>
            <person name="Owens N."/>
            <person name="Weber N.D."/>
            <person name="Virtaneva K."/>
            <person name="Barbian K."/>
            <person name="Babar A."/>
            <person name="Rosenke K."/>
        </authorList>
    </citation>
    <scope>NUCLEOTIDE SEQUENCE</scope>
    <source>
        <strain evidence="4">86</strain>
    </source>
</reference>
<feature type="domain" description="SLH" evidence="3">
    <location>
        <begin position="1545"/>
        <end position="1608"/>
    </location>
</feature>
<organism evidence="4">
    <name type="scientific">uncultured Eubacteriales bacterium</name>
    <dbReference type="NCBI Taxonomy" id="172733"/>
    <lineage>
        <taxon>Bacteria</taxon>
        <taxon>Bacillati</taxon>
        <taxon>Bacillota</taxon>
        <taxon>Clostridia</taxon>
        <taxon>Eubacteriales</taxon>
        <taxon>environmental samples</taxon>
    </lineage>
</organism>
<dbReference type="InterPro" id="IPR008964">
    <property type="entry name" value="Invasin/intimin_cell_adhesion"/>
</dbReference>
<sequence>MQRYKRVLAIFLAFSLLLGMTAFPVAAAVETVSDMPAETDWSYAALKAAMDNDLLRGSGGKVQPEALLTRSQLAAVVVRAFGAQATSDLGIYTDLAASAWYHDDMARAVAMGVLNGNDGKLRPEDSVTRQEAFTILARAMKLSGGPDSALASYSDRADVAPWAEDAMASLVSGGYIQGNGASLNPAAVITRAEFAQVMYKLIFSYIDKAGAYDKVAEGTVMVRADGVKLKDAAVTHDLILGDGIGSGETALDGVTVAGRTVIRGGSAVLVQGSSSLGAVVIDRPAGGMAFKLQDKAAVGSITICSNGVALSGIPKGTSVTVNQGVTGATLEGVALPEGTSYAPGAAVVSGGGGGGNPPATTVATTAMTVNPAAQTIAAGVYKLLTVTRNTGANDALTWSSSDETVAVVDAAGNVGAKKSGEAVIAVLSASGVVASATVYVQEPTEDEITISVPGTVLTGGSYKTITVAVSVGTGDYTLNGVAVGTLETHGGGIHSGHIDGGSVGTIDIQGTPEEGSRVLLSGGAVVGEVNVGESASQAALEVAQGDSASVGSVTAAAALTVTNTVVTTGITTASGMSLVNSITPVLNTTGAPPVPVALNGSAVGILNAGAAGGTTISAGSGGATLPAVNASGSVTTGANVGVGTIVASGSSGITANGPVGSITGAAGPVSLNNAGGTLVSASAGSVSVSGASTPVVSGPVTSGITVNANPAGSSGVTVLAGSPPIVTAGSGTVGQISVGDNAAPTITAGAPIGAVLVTGTAAPTVGGTAPVSAVVSSSSGTTTVGNTNTAAVLATDTATVSGATAQPAVVTLQSIAVTAYPAKLNYAVGSAVLDTTGMVVTGYYTVTGFDGTVSRVLTKDTDYTVGTVDMSGAGTKLVTVTTTVSGKTASFPVSVVAKAVGLVAVTTLPTKLVYEKGEALNVAGGELTVVYTNSNLYPNEGILLTNEMVFGYSTDTPGVQALTVTYSGKTAVFTITVKDSLGAARTTAQNELNAHAAVTLASAPYSAAGRAAIESARKSGETAIGGAANVTAVAAALSNAKTAISGIPNQAAEWEVAANAYRGTQSAILAKTPETVAITDKAAVSKALVVYAALEDGVRAKLTAEKAKLDALLAKIAALEAAQTLDAAIDTAMATLDAAYENYGSGYDTNRTAVDTAKTAGNAAIETAASVSAVTAALDKAMAAMAAVKSDAALLGEAKAAAITDLNTYASDKSKGDYDAAGKAAIEAARRTGEAAITAAGDSAAVGTALASAKAAINAVKTITQVAADKLAAAKTASKAELTAYGNPGLYSGTQKMAFDNAKAQGAANIDAAASVAAVTTALNAAKAAVTAVKTDAQVAAETLAMDKANAIAALNAYWGNEGALELSYSATGKALIASQRQAGINAINASTDSMGVNAALASAKEAIDGVNTAVEEDSAALSAAKALADAMTDIPAPAQAVCNTEEQAREYARAKVVAAIKDSSITVTINKTAFAAAVAGGEDNAAGTDGSYVFTVTVSKGVQSQTSEAKTLVITAAKVLSRADLAVALYDALNGKYGLNMGTTHPFTDVSGLPDKVRSAIGFCYNNGLAVGVSNTTFVPNGAVTRAEAAAVLARIVPVVTSFELERTVTPAYTDVAQNEWYYDSVMAMGGAGVFPAEELFRPNDFITPVELGGAMGELITKLDVLRGSIVSVTDGSGLADALGNSAVRYIKLTGSAALGENAVLGAGKTLTVGANAALTVAAGGMFQVDGILNTETESTVNNKGMILVSGGGVFNNAGTVEGCWVDDPNSDNPNDGWYESSVVTDVVIGQKISGTVNNTGTIRDTLQINDYLADTPAGDVKGGFTNKQGCLVTRFRPTAVVKTTAALKRALADGKYAQLDGLGAFALSEDVTVPEYVQLFFPKAWEEGGVRTETSLTIPDGITLTIEDGAELRINCGVAGNAGTILNDGYMELNNGTLNITGAAINNGYFKIQNNGRVTGGNKINNSGTVEATSVYAAEEDRTVVALDGCAGDGVLRSTAYVYDGAKLGLAAGNPGVNSIWIVAEGGTDTERTVTMSGDVTLRPDVSIFVTAYIDDDDPEAIRHPITLVVPGGASLTVNGEMGVSGMVEVQMGGTLTLNGNVTLREKRDQSYETFGTLKNAGSVTLGENAVLDCGGDIVTTGAFTNNGEIRVHANSGPDYPKYGAVTGTIIGNQPANVTVVTNEQELADALAASGATTIRTVGDIALTGDLVFTKPVTITEGTVTAGNHSLTVADNVTITITQNGTLNFYAEENGGLLAVNTGAALRAVYGGRLIIGDENTSTPSAEGSVVNHGSILSIRGEVRFVEAEEWEVLIGEPVIYYANRADLVRMLGQRLGVYMEQPEDEDFQHYGSVYGDWSDMYGEDWNDEEAIWGYAILLKNSLITGTGEGRLSPYGDLNYAAAKELFSRIADELLGANYNNAAMTDFLNGITQSDAVTYSHQKYIDNNQNEYWDNSLSVLTNNFVEALGMYRANVSSIEELSEALEKPFVTEIHITESIELPAGSSDESEETKLTGARDGERTVTVDADVILTIPQYARLTIEQGVILVLKGRLANSGGMDVFGGLGLDDWREHYDDAENAYINFYPDFLDFANRLHERVEAWGLEANPEEIVGKESDNWPNGDGREWDFAFLVKYGGVQRKTEDGHTWWPAYDKVTYGELKGVLTHVRQAICHNTEELPGSVSLSGKGEEHLVNDEELNTLLDLFMLTLPRVDDSETTDVTVSATAGEEPVHYVGKRFTQKVTVGCDDSEGQNGWGGEVIFENCEFAGGLEIMLGGVSYGVSLKNCAKVTEGGGVVVSPAEAGEADLSGEVRLGLREVPNGQIISASVPVDVSSRVAGGSFTLNGVAVTGAAELGGDMAYGAGLWLESYGEDLNFFQCAALGLYGEVRSVDATASADFAEKVICTYELSDCERAVSLNVGTVNMSTTGNPLRFRNHAEGSTLAVTGTVTGSVELSCGEIDVSGLALTDGRVLVGTWDDRGVTAIVGSLETELVGGGEHPVTIRASERAVIHMAGLPTEYINQLMVNPSGGNDKGIFEVDVPHIFEAEGSYQIFVGTTDQDMDFEVYQGDGKLNITAAYVDEAGQSGDGVTPVKTHLSFDGQPENTENMTLHMIKGDITLIVQLEPKTEP</sequence>
<dbReference type="Gene3D" id="2.60.40.1080">
    <property type="match status" value="1"/>
</dbReference>
<dbReference type="PROSITE" id="PS51272">
    <property type="entry name" value="SLH"/>
    <property type="match status" value="4"/>
</dbReference>
<feature type="domain" description="SLH" evidence="3">
    <location>
        <begin position="151"/>
        <end position="212"/>
    </location>
</feature>
<dbReference type="Gene3D" id="2.60.40.3630">
    <property type="match status" value="2"/>
</dbReference>
<gene>
    <name evidence="4" type="ORF">KL86CLO1_10207</name>
</gene>
<evidence type="ECO:0000313" key="4">
    <source>
        <dbReference type="EMBL" id="SBV92117.1"/>
    </source>
</evidence>
<dbReference type="InterPro" id="IPR022038">
    <property type="entry name" value="Ig-like_bact"/>
</dbReference>
<evidence type="ECO:0000256" key="2">
    <source>
        <dbReference type="SAM" id="SignalP"/>
    </source>
</evidence>
<evidence type="ECO:0000259" key="3">
    <source>
        <dbReference type="PROSITE" id="PS51272"/>
    </source>
</evidence>
<keyword evidence="2" id="KW-0732">Signal</keyword>
<protein>
    <recommendedName>
        <fullName evidence="3">SLH domain-containing protein</fullName>
    </recommendedName>
</protein>
<feature type="chain" id="PRO_5012465391" description="SLH domain-containing protein" evidence="2">
    <location>
        <begin position="28"/>
        <end position="3132"/>
    </location>
</feature>
<feature type="domain" description="SLH" evidence="3">
    <location>
        <begin position="29"/>
        <end position="87"/>
    </location>
</feature>
<name>A0A212IY77_9FIRM</name>
<proteinExistence type="predicted"/>
<dbReference type="Pfam" id="PF00395">
    <property type="entry name" value="SLH"/>
    <property type="match status" value="3"/>
</dbReference>
<dbReference type="EMBL" id="FLUN01000001">
    <property type="protein sequence ID" value="SBV92117.1"/>
    <property type="molecule type" value="Genomic_DNA"/>
</dbReference>
<dbReference type="InterPro" id="IPR003343">
    <property type="entry name" value="Big_2"/>
</dbReference>
<dbReference type="InterPro" id="IPR001119">
    <property type="entry name" value="SLH_dom"/>
</dbReference>
<dbReference type="Pfam" id="PF07523">
    <property type="entry name" value="Big_3"/>
    <property type="match status" value="1"/>
</dbReference>
<dbReference type="SMART" id="SM00635">
    <property type="entry name" value="BID_2"/>
    <property type="match status" value="1"/>
</dbReference>